<organism evidence="2 3">
    <name type="scientific">Alkalibacillus silvisoli</name>
    <dbReference type="NCBI Taxonomy" id="392823"/>
    <lineage>
        <taxon>Bacteria</taxon>
        <taxon>Bacillati</taxon>
        <taxon>Bacillota</taxon>
        <taxon>Bacilli</taxon>
        <taxon>Bacillales</taxon>
        <taxon>Bacillaceae</taxon>
        <taxon>Alkalibacillus</taxon>
    </lineage>
</organism>
<name>A0ABN0ZL14_9BACI</name>
<keyword evidence="1" id="KW-0812">Transmembrane</keyword>
<comment type="caution">
    <text evidence="2">The sequence shown here is derived from an EMBL/GenBank/DDBJ whole genome shotgun (WGS) entry which is preliminary data.</text>
</comment>
<keyword evidence="1" id="KW-1133">Transmembrane helix</keyword>
<evidence type="ECO:0000256" key="1">
    <source>
        <dbReference type="SAM" id="Phobius"/>
    </source>
</evidence>
<proteinExistence type="predicted"/>
<dbReference type="Proteomes" id="UP001500740">
    <property type="component" value="Unassembled WGS sequence"/>
</dbReference>
<gene>
    <name evidence="2" type="ORF">GCM10008935_02490</name>
</gene>
<reference evidence="2 3" key="1">
    <citation type="journal article" date="2019" name="Int. J. Syst. Evol. Microbiol.">
        <title>The Global Catalogue of Microorganisms (GCM) 10K type strain sequencing project: providing services to taxonomists for standard genome sequencing and annotation.</title>
        <authorList>
            <consortium name="The Broad Institute Genomics Platform"/>
            <consortium name="The Broad Institute Genome Sequencing Center for Infectious Disease"/>
            <person name="Wu L."/>
            <person name="Ma J."/>
        </authorList>
    </citation>
    <scope>NUCLEOTIDE SEQUENCE [LARGE SCALE GENOMIC DNA]</scope>
    <source>
        <strain evidence="2 3">JCM 14193</strain>
    </source>
</reference>
<keyword evidence="1" id="KW-0472">Membrane</keyword>
<sequence length="55" mass="6305">MSDRIWTLLLIVIAITIVTVEAHFIVIPFMFFINAGKKKLPCLRQKQGSQESTTR</sequence>
<dbReference type="RefSeq" id="WP_343781251.1">
    <property type="nucleotide sequence ID" value="NZ_BAAACZ010000003.1"/>
</dbReference>
<protein>
    <submittedName>
        <fullName evidence="2">Uncharacterized protein</fullName>
    </submittedName>
</protein>
<feature type="transmembrane region" description="Helical" evidence="1">
    <location>
        <begin position="6"/>
        <end position="33"/>
    </location>
</feature>
<evidence type="ECO:0000313" key="3">
    <source>
        <dbReference type="Proteomes" id="UP001500740"/>
    </source>
</evidence>
<dbReference type="EMBL" id="BAAACZ010000003">
    <property type="protein sequence ID" value="GAA0451450.1"/>
    <property type="molecule type" value="Genomic_DNA"/>
</dbReference>
<accession>A0ABN0ZL14</accession>
<evidence type="ECO:0000313" key="2">
    <source>
        <dbReference type="EMBL" id="GAA0451450.1"/>
    </source>
</evidence>
<keyword evidence="3" id="KW-1185">Reference proteome</keyword>